<protein>
    <submittedName>
        <fullName evidence="4">Uncharacterized protein</fullName>
    </submittedName>
</protein>
<feature type="chain" id="PRO_5037227260" evidence="2">
    <location>
        <begin position="22"/>
        <end position="164"/>
    </location>
</feature>
<feature type="compositionally biased region" description="Basic and acidic residues" evidence="1">
    <location>
        <begin position="107"/>
        <end position="120"/>
    </location>
</feature>
<evidence type="ECO:0000256" key="1">
    <source>
        <dbReference type="SAM" id="MobiDB-lite"/>
    </source>
</evidence>
<accession>A0A915NQX0</accession>
<dbReference type="WBParaSite" id="scf7180000419433.g3763">
    <property type="protein sequence ID" value="scf7180000419433.g3763"/>
    <property type="gene ID" value="scf7180000419433.g3763"/>
</dbReference>
<proteinExistence type="predicted"/>
<feature type="region of interest" description="Disordered" evidence="1">
    <location>
        <begin position="66"/>
        <end position="164"/>
    </location>
</feature>
<sequence>MRVFGIVLILLFAMILKELDCVRKKKTKMLDDCYIQDGCASNSVPPRINSYTLRPRQAPQYVDHVHLNVAGEAQAPQQPNEGASSSRVNTGSQQPTPKEANTHTPTKRSERIAARHERVQHVHHCGGCQTSKDPQHAGGTSKITPPLISGYLEDLPDNDQDNKD</sequence>
<evidence type="ECO:0000313" key="4">
    <source>
        <dbReference type="WBParaSite" id="scf7180000419433.g3763"/>
    </source>
</evidence>
<feature type="signal peptide" evidence="2">
    <location>
        <begin position="1"/>
        <end position="21"/>
    </location>
</feature>
<keyword evidence="3" id="KW-1185">Reference proteome</keyword>
<feature type="compositionally biased region" description="Polar residues" evidence="1">
    <location>
        <begin position="75"/>
        <end position="96"/>
    </location>
</feature>
<organism evidence="3 4">
    <name type="scientific">Meloidogyne floridensis</name>
    <dbReference type="NCBI Taxonomy" id="298350"/>
    <lineage>
        <taxon>Eukaryota</taxon>
        <taxon>Metazoa</taxon>
        <taxon>Ecdysozoa</taxon>
        <taxon>Nematoda</taxon>
        <taxon>Chromadorea</taxon>
        <taxon>Rhabditida</taxon>
        <taxon>Tylenchina</taxon>
        <taxon>Tylenchomorpha</taxon>
        <taxon>Tylenchoidea</taxon>
        <taxon>Meloidogynidae</taxon>
        <taxon>Meloidogyninae</taxon>
        <taxon>Meloidogyne</taxon>
    </lineage>
</organism>
<dbReference type="AlphaFoldDB" id="A0A915NQX0"/>
<keyword evidence="2" id="KW-0732">Signal</keyword>
<dbReference type="Proteomes" id="UP000887560">
    <property type="component" value="Unplaced"/>
</dbReference>
<evidence type="ECO:0000256" key="2">
    <source>
        <dbReference type="SAM" id="SignalP"/>
    </source>
</evidence>
<evidence type="ECO:0000313" key="3">
    <source>
        <dbReference type="Proteomes" id="UP000887560"/>
    </source>
</evidence>
<name>A0A915NQX0_9BILA</name>
<reference evidence="4" key="1">
    <citation type="submission" date="2022-11" db="UniProtKB">
        <authorList>
            <consortium name="WormBaseParasite"/>
        </authorList>
    </citation>
    <scope>IDENTIFICATION</scope>
</reference>
<feature type="compositionally biased region" description="Acidic residues" evidence="1">
    <location>
        <begin position="154"/>
        <end position="164"/>
    </location>
</feature>